<reference evidence="1" key="1">
    <citation type="submission" date="2020-05" db="EMBL/GenBank/DDBJ databases">
        <title>WGS assembly of Panicum virgatum.</title>
        <authorList>
            <person name="Lovell J.T."/>
            <person name="Jenkins J."/>
            <person name="Shu S."/>
            <person name="Juenger T.E."/>
            <person name="Schmutz J."/>
        </authorList>
    </citation>
    <scope>NUCLEOTIDE SEQUENCE</scope>
    <source>
        <strain evidence="1">AP13</strain>
    </source>
</reference>
<accession>A0A8T0NNE8</accession>
<dbReference type="Proteomes" id="UP000823388">
    <property type="component" value="Chromosome 9K"/>
</dbReference>
<proteinExistence type="predicted"/>
<name>A0A8T0NNE8_PANVG</name>
<keyword evidence="2" id="KW-1185">Reference proteome</keyword>
<dbReference type="AlphaFoldDB" id="A0A8T0NNE8"/>
<protein>
    <submittedName>
        <fullName evidence="1">Uncharacterized protein</fullName>
    </submittedName>
</protein>
<dbReference type="EMBL" id="CM029053">
    <property type="protein sequence ID" value="KAG2549602.1"/>
    <property type="molecule type" value="Genomic_DNA"/>
</dbReference>
<evidence type="ECO:0000313" key="1">
    <source>
        <dbReference type="EMBL" id="KAG2549602.1"/>
    </source>
</evidence>
<sequence length="68" mass="7905">MSPASSVPRRAAAIARRAVKGQDHVRPPRLNTIFVVFRSPIFLPSSARDIWWFRPRVRLPDPYRCFTN</sequence>
<organism evidence="1 2">
    <name type="scientific">Panicum virgatum</name>
    <name type="common">Blackwell switchgrass</name>
    <dbReference type="NCBI Taxonomy" id="38727"/>
    <lineage>
        <taxon>Eukaryota</taxon>
        <taxon>Viridiplantae</taxon>
        <taxon>Streptophyta</taxon>
        <taxon>Embryophyta</taxon>
        <taxon>Tracheophyta</taxon>
        <taxon>Spermatophyta</taxon>
        <taxon>Magnoliopsida</taxon>
        <taxon>Liliopsida</taxon>
        <taxon>Poales</taxon>
        <taxon>Poaceae</taxon>
        <taxon>PACMAD clade</taxon>
        <taxon>Panicoideae</taxon>
        <taxon>Panicodae</taxon>
        <taxon>Paniceae</taxon>
        <taxon>Panicinae</taxon>
        <taxon>Panicum</taxon>
        <taxon>Panicum sect. Hiantes</taxon>
    </lineage>
</organism>
<evidence type="ECO:0000313" key="2">
    <source>
        <dbReference type="Proteomes" id="UP000823388"/>
    </source>
</evidence>
<gene>
    <name evidence="1" type="ORF">PVAP13_9KG254613</name>
</gene>
<comment type="caution">
    <text evidence="1">The sequence shown here is derived from an EMBL/GenBank/DDBJ whole genome shotgun (WGS) entry which is preliminary data.</text>
</comment>